<reference evidence="4 7" key="3">
    <citation type="submission" date="2017-11" db="EMBL/GenBank/DDBJ databases">
        <title>Complete genome sequence of Serratia sp. ATCC 39006 LacA.</title>
        <authorList>
            <person name="Hampton H.G."/>
            <person name="Jackson S.A."/>
            <person name="Jauregui R."/>
            <person name="Poulter G.T.M."/>
            <person name="Salmond G.P.C."/>
            <person name="Fineran P.C."/>
        </authorList>
    </citation>
    <scope>NUCLEOTIDE SEQUENCE [LARGE SCALE GENOMIC DNA]</scope>
    <source>
        <strain evidence="4 7">ATCC 39006</strain>
    </source>
</reference>
<reference evidence="5" key="4">
    <citation type="submission" date="2017-11" db="EMBL/GenBank/DDBJ databases">
        <title>Complete genome sequence of Serratia sp. ATCC 39006.</title>
        <authorList>
            <person name="Hampton H.G."/>
            <person name="Jackson S.A."/>
            <person name="Jauregui R."/>
            <person name="Poulter G.T.M."/>
            <person name="Salmond G.P.C."/>
            <person name="Fineran P.C."/>
        </authorList>
    </citation>
    <scope>NUCLEOTIDE SEQUENCE</scope>
    <source>
        <strain evidence="5">ATCC 39006</strain>
    </source>
</reference>
<dbReference type="OrthoDB" id="21421at2"/>
<evidence type="ECO:0000256" key="2">
    <source>
        <dbReference type="HAMAP-Rule" id="MF_00612"/>
    </source>
</evidence>
<dbReference type="SUPFAM" id="SSF54427">
    <property type="entry name" value="NTF2-like"/>
    <property type="match status" value="1"/>
</dbReference>
<dbReference type="EMBL" id="CP025085">
    <property type="protein sequence ID" value="AUH00819.1"/>
    <property type="molecule type" value="Genomic_DNA"/>
</dbReference>
<dbReference type="AlphaFoldDB" id="A0A2I5TKP6"/>
<comment type="similarity">
    <text evidence="1 2">Belongs to the UPF0225 family.</text>
</comment>
<evidence type="ECO:0000313" key="4">
    <source>
        <dbReference type="EMBL" id="AUH00819.1"/>
    </source>
</evidence>
<evidence type="ECO:0000313" key="6">
    <source>
        <dbReference type="Proteomes" id="UP000017700"/>
    </source>
</evidence>
<dbReference type="Pfam" id="PF02810">
    <property type="entry name" value="SEC-C"/>
    <property type="match status" value="1"/>
</dbReference>
<sequence length="155" mass="17892">MSECCPCGSGQSNETCCQPYINQMIAAPNPVLLMRSRYTAYVRQDVNYLISTWHPDCQAENWRSSITESCADTHWLGLTIIAQTPGKNKDEGYVEFAARYTPTQTPRHLMIMRERSRFLRYDDRWYYVDGVHLQTGRNDRCPCGSGKKYKKCCGQ</sequence>
<dbReference type="InterPro" id="IPR048469">
    <property type="entry name" value="YchJ-like_M"/>
</dbReference>
<dbReference type="STRING" id="104623.Ser39006_02679"/>
<dbReference type="KEGG" id="serq:CWC46_13975"/>
<keyword evidence="6" id="KW-1185">Reference proteome</keyword>
<evidence type="ECO:0000259" key="3">
    <source>
        <dbReference type="Pfam" id="PF17775"/>
    </source>
</evidence>
<dbReference type="InterPro" id="IPR004027">
    <property type="entry name" value="SEC_C_motif"/>
</dbReference>
<dbReference type="Proteomes" id="UP000233778">
    <property type="component" value="Chromosome"/>
</dbReference>
<dbReference type="SUPFAM" id="SSF103642">
    <property type="entry name" value="Sec-C motif"/>
    <property type="match status" value="1"/>
</dbReference>
<dbReference type="HAMAP" id="MF_00612">
    <property type="entry name" value="UPF0225"/>
    <property type="match status" value="1"/>
</dbReference>
<dbReference type="PANTHER" id="PTHR33747">
    <property type="entry name" value="UPF0225 PROTEIN SCO1677"/>
    <property type="match status" value="1"/>
</dbReference>
<dbReference type="InterPro" id="IPR032710">
    <property type="entry name" value="NTF2-like_dom_sf"/>
</dbReference>
<evidence type="ECO:0000256" key="1">
    <source>
        <dbReference type="ARBA" id="ARBA00010839"/>
    </source>
</evidence>
<feature type="domain" description="YchJ-like middle NTF2-like" evidence="3">
    <location>
        <begin position="30"/>
        <end position="130"/>
    </location>
</feature>
<protein>
    <recommendedName>
        <fullName evidence="2">UPF0225 protein CWC46_13975</fullName>
    </recommendedName>
</protein>
<proteinExistence type="inferred from homology"/>
<evidence type="ECO:0000313" key="5">
    <source>
        <dbReference type="EMBL" id="AUH05141.1"/>
    </source>
</evidence>
<dbReference type="Proteomes" id="UP000017700">
    <property type="component" value="Chromosome"/>
</dbReference>
<evidence type="ECO:0000313" key="7">
    <source>
        <dbReference type="Proteomes" id="UP000233778"/>
    </source>
</evidence>
<dbReference type="EMBL" id="CP025084">
    <property type="protein sequence ID" value="AUH05141.1"/>
    <property type="molecule type" value="Genomic_DNA"/>
</dbReference>
<accession>A0A2I5TKP6</accession>
<dbReference type="NCBIfam" id="NF002486">
    <property type="entry name" value="PRK01752.1"/>
    <property type="match status" value="1"/>
</dbReference>
<name>A0A2I5TKP6_SERS3</name>
<dbReference type="Pfam" id="PF17775">
    <property type="entry name" value="YchJ_M-like"/>
    <property type="match status" value="1"/>
</dbReference>
<dbReference type="PANTHER" id="PTHR33747:SF1">
    <property type="entry name" value="ADENYLATE CYCLASE-ASSOCIATED CAP C-TERMINAL DOMAIN-CONTAINING PROTEIN"/>
    <property type="match status" value="1"/>
</dbReference>
<reference evidence="5 6" key="1">
    <citation type="journal article" date="2013" name="Genome Announc.">
        <title>Draft genome sequence of Serratia sp. strain ATCC 39006, a model bacterium for analysis of the biosynthesis and regulation of prodigiosin, a carbapenem, and gas vesicles.</title>
        <authorList>
            <person name="Fineran P.C."/>
            <person name="Iglesias Cans M.C."/>
            <person name="Ramsay J.P."/>
            <person name="Wilf N.M."/>
            <person name="Cossyleon D."/>
            <person name="McNeil M.B."/>
            <person name="Williamson N.R."/>
            <person name="Monson R.E."/>
            <person name="Becher S.A."/>
            <person name="Stanton J.A."/>
            <person name="Brugger K."/>
            <person name="Brown S.D."/>
            <person name="Salmond G.P."/>
        </authorList>
    </citation>
    <scope>NUCLEOTIDE SEQUENCE [LARGE SCALE GENOMIC DNA]</scope>
    <source>
        <strain evidence="5">ATCC 39006</strain>
        <strain evidence="6">ATCC 39006 / SC 11482</strain>
    </source>
</reference>
<dbReference type="InterPro" id="IPR023006">
    <property type="entry name" value="YchJ-like"/>
</dbReference>
<dbReference type="KEGG" id="sera:Ser39006_013980"/>
<reference evidence="5" key="2">
    <citation type="submission" date="2013-09" db="EMBL/GenBank/DDBJ databases">
        <authorList>
            <person name="Wang G."/>
            <person name="Yang Y."/>
            <person name="Su Y."/>
        </authorList>
    </citation>
    <scope>NUCLEOTIDE SEQUENCE</scope>
    <source>
        <strain evidence="5">ATCC 39006</strain>
    </source>
</reference>
<gene>
    <name evidence="4" type="ORF">CWC46_13975</name>
    <name evidence="5" type="ORF">Ser39006_013980</name>
</gene>
<dbReference type="NCBIfam" id="NF002449">
    <property type="entry name" value="PRK01617.1"/>
    <property type="match status" value="1"/>
</dbReference>
<dbReference type="Gene3D" id="3.10.450.50">
    <property type="match status" value="1"/>
</dbReference>
<dbReference type="RefSeq" id="WP_021015942.1">
    <property type="nucleotide sequence ID" value="NZ_CP025084.1"/>
</dbReference>
<organism evidence="5 6">
    <name type="scientific">Serratia sp. (strain ATCC 39006)</name>
    <name type="common">Prodigiosinella confusarubida</name>
    <dbReference type="NCBI Taxonomy" id="104623"/>
    <lineage>
        <taxon>Bacteria</taxon>
        <taxon>Pseudomonadati</taxon>
        <taxon>Pseudomonadota</taxon>
        <taxon>Gammaproteobacteria</taxon>
        <taxon>Enterobacterales</taxon>
        <taxon>Pectobacteriaceae</taxon>
        <taxon>Prodigiosinella</taxon>
    </lineage>
</organism>